<evidence type="ECO:0000313" key="2">
    <source>
        <dbReference type="EMBL" id="MBB5638679.1"/>
    </source>
</evidence>
<feature type="transmembrane region" description="Helical" evidence="1">
    <location>
        <begin position="318"/>
        <end position="337"/>
    </location>
</feature>
<dbReference type="RefSeq" id="WP_183884483.1">
    <property type="nucleotide sequence ID" value="NZ_JACHCE010000009.1"/>
</dbReference>
<sequence length="349" mass="40206">MLVITLIYIILIFLVLRFSVSVFNFLSNPKLSVYGRRFNDRVSILIEAAPDVNGLIELLYAIKEQDYKDIEVIIQRHKDAEQLAELVSFCAEDKRFRLRKERTGFAEDEATGAYFLFLGTHTIIENGLINSLIYRTKVFNLTLLNIIPTQSITGLLNYCLLPLHNFVLLNLIPLRLVRLFSSPAFSAGTNQCMFFDASVYKKYEWHRRQKGEMPEALEIVKAVKQEHFRAETLLGNHLIYSYISDYQPDLIKKTGQRLLRNFGNNIFVALLYLILVVGGPLFLMVDYDYRLLILPAGLIFLSRVMISFLSGQNPLWNVLLHPIQMIFLVISLIQAIFSRILNSGQPHKK</sequence>
<feature type="transmembrane region" description="Helical" evidence="1">
    <location>
        <begin position="6"/>
        <end position="27"/>
    </location>
</feature>
<evidence type="ECO:0000313" key="3">
    <source>
        <dbReference type="Proteomes" id="UP000537204"/>
    </source>
</evidence>
<dbReference type="AlphaFoldDB" id="A0A7W9E1W5"/>
<organism evidence="2 3">
    <name type="scientific">Pedobacter cryoconitis</name>
    <dbReference type="NCBI Taxonomy" id="188932"/>
    <lineage>
        <taxon>Bacteria</taxon>
        <taxon>Pseudomonadati</taxon>
        <taxon>Bacteroidota</taxon>
        <taxon>Sphingobacteriia</taxon>
        <taxon>Sphingobacteriales</taxon>
        <taxon>Sphingobacteriaceae</taxon>
        <taxon>Pedobacter</taxon>
    </lineage>
</organism>
<feature type="transmembrane region" description="Helical" evidence="1">
    <location>
        <begin position="262"/>
        <end position="283"/>
    </location>
</feature>
<name>A0A7W9E1W5_9SPHI</name>
<dbReference type="Proteomes" id="UP000537204">
    <property type="component" value="Unassembled WGS sequence"/>
</dbReference>
<evidence type="ECO:0008006" key="4">
    <source>
        <dbReference type="Google" id="ProtNLM"/>
    </source>
</evidence>
<gene>
    <name evidence="2" type="ORF">HDE68_004611</name>
</gene>
<proteinExistence type="predicted"/>
<keyword evidence="1" id="KW-0472">Membrane</keyword>
<dbReference type="EMBL" id="JACHCE010000009">
    <property type="protein sequence ID" value="MBB5638679.1"/>
    <property type="molecule type" value="Genomic_DNA"/>
</dbReference>
<comment type="caution">
    <text evidence="2">The sequence shown here is derived from an EMBL/GenBank/DDBJ whole genome shotgun (WGS) entry which is preliminary data.</text>
</comment>
<keyword evidence="1" id="KW-0812">Transmembrane</keyword>
<accession>A0A7W9E1W5</accession>
<evidence type="ECO:0000256" key="1">
    <source>
        <dbReference type="SAM" id="Phobius"/>
    </source>
</evidence>
<protein>
    <recommendedName>
        <fullName evidence="4">Glycosyl transferase family 2</fullName>
    </recommendedName>
</protein>
<keyword evidence="1" id="KW-1133">Transmembrane helix</keyword>
<feature type="transmembrane region" description="Helical" evidence="1">
    <location>
        <begin position="289"/>
        <end position="306"/>
    </location>
</feature>
<reference evidence="2 3" key="1">
    <citation type="submission" date="2020-08" db="EMBL/GenBank/DDBJ databases">
        <title>Genomic Encyclopedia of Type Strains, Phase IV (KMG-V): Genome sequencing to study the core and pangenomes of soil and plant-associated prokaryotes.</title>
        <authorList>
            <person name="Whitman W."/>
        </authorList>
    </citation>
    <scope>NUCLEOTIDE SEQUENCE [LARGE SCALE GENOMIC DNA]</scope>
    <source>
        <strain evidence="2 3">S3M1</strain>
    </source>
</reference>